<evidence type="ECO:0000256" key="4">
    <source>
        <dbReference type="ARBA" id="ARBA00022485"/>
    </source>
</evidence>
<dbReference type="GO" id="GO:0010181">
    <property type="term" value="F:FMN binding"/>
    <property type="evidence" value="ECO:0007669"/>
    <property type="project" value="InterPro"/>
</dbReference>
<keyword evidence="6" id="KW-0408">Iron</keyword>
<dbReference type="InterPro" id="IPR017896">
    <property type="entry name" value="4Fe4S_Fe-S-bd"/>
</dbReference>
<evidence type="ECO:0000313" key="11">
    <source>
        <dbReference type="Proteomes" id="UP000574276"/>
    </source>
</evidence>
<gene>
    <name evidence="10" type="ORF">H0486_06055</name>
</gene>
<proteinExistence type="predicted"/>
<dbReference type="PANTHER" id="PTHR24960">
    <property type="entry name" value="PHOTOSYSTEM I IRON-SULFUR CENTER-RELATED"/>
    <property type="match status" value="1"/>
</dbReference>
<dbReference type="InterPro" id="IPR017900">
    <property type="entry name" value="4Fe4S_Fe_S_CS"/>
</dbReference>
<evidence type="ECO:0000256" key="5">
    <source>
        <dbReference type="ARBA" id="ARBA00022723"/>
    </source>
</evidence>
<comment type="caution">
    <text evidence="10">The sequence shown here is derived from an EMBL/GenBank/DDBJ whole genome shotgun (WGS) entry which is preliminary data.</text>
</comment>
<keyword evidence="4" id="KW-0004">4Fe-4S</keyword>
<dbReference type="GO" id="GO:0051539">
    <property type="term" value="F:4 iron, 4 sulfur cluster binding"/>
    <property type="evidence" value="ECO:0007669"/>
    <property type="project" value="UniProtKB-KW"/>
</dbReference>
<evidence type="ECO:0000256" key="2">
    <source>
        <dbReference type="ARBA" id="ARBA00003532"/>
    </source>
</evidence>
<sequence>MITKIFYYSGTGNSLSVARKIAVGLETAELVSIPKVINEDINTEADAVGFVFPVYGWGLPQIVKDFIDRLSLSQVQYIFAVVTCAGTQGGTLIQLKKILQSKKCDLHAGFSVKENSYSPMKQVPIEKFVIWLNRKSRPLPIEDRLPEILSTIKQRHLHEPEIGSSFAAWLGTTILHDSVLQELRKYGKDFYVDNKCNHCGTCVKVCPRKNIQKENDSIIWKGNCELCFACLNWCPQKAIWLKDELLPQRRSHHPEIKISDIINE</sequence>
<accession>A0A839JYZ8</accession>
<dbReference type="Pfam" id="PF13187">
    <property type="entry name" value="Fer4_9"/>
    <property type="match status" value="1"/>
</dbReference>
<comment type="function">
    <text evidence="2">Ferredoxins are iron-sulfur proteins that transfer electrons in a wide variety of metabolic reactions.</text>
</comment>
<evidence type="ECO:0000256" key="3">
    <source>
        <dbReference type="ARBA" id="ARBA00013529"/>
    </source>
</evidence>
<dbReference type="InterPro" id="IPR050157">
    <property type="entry name" value="PSI_iron-sulfur_center"/>
</dbReference>
<dbReference type="Gene3D" id="3.30.70.20">
    <property type="match status" value="1"/>
</dbReference>
<dbReference type="AlphaFoldDB" id="A0A839JYZ8"/>
<dbReference type="PROSITE" id="PS00198">
    <property type="entry name" value="4FE4S_FER_1"/>
    <property type="match status" value="1"/>
</dbReference>
<evidence type="ECO:0000313" key="10">
    <source>
        <dbReference type="EMBL" id="MBB2182437.1"/>
    </source>
</evidence>
<comment type="cofactor">
    <cofactor evidence="1">
        <name>[4Fe-4S] cluster</name>
        <dbReference type="ChEBI" id="CHEBI:49883"/>
    </cofactor>
</comment>
<evidence type="ECO:0000259" key="9">
    <source>
        <dbReference type="PROSITE" id="PS51379"/>
    </source>
</evidence>
<dbReference type="SUPFAM" id="SSF52218">
    <property type="entry name" value="Flavoproteins"/>
    <property type="match status" value="1"/>
</dbReference>
<dbReference type="NCBIfam" id="NF038196">
    <property type="entry name" value="ferrodoxin_EFR1"/>
    <property type="match status" value="1"/>
</dbReference>
<evidence type="ECO:0000256" key="7">
    <source>
        <dbReference type="ARBA" id="ARBA00023014"/>
    </source>
</evidence>
<dbReference type="Pfam" id="PF12724">
    <property type="entry name" value="Flavodoxin_5"/>
    <property type="match status" value="1"/>
</dbReference>
<evidence type="ECO:0000256" key="6">
    <source>
        <dbReference type="ARBA" id="ARBA00023004"/>
    </source>
</evidence>
<keyword evidence="11" id="KW-1185">Reference proteome</keyword>
<dbReference type="InterPro" id="IPR029039">
    <property type="entry name" value="Flavoprotein-like_sf"/>
</dbReference>
<dbReference type="InterPro" id="IPR026816">
    <property type="entry name" value="Flavodoxin_dom"/>
</dbReference>
<dbReference type="GO" id="GO:0046872">
    <property type="term" value="F:metal ion binding"/>
    <property type="evidence" value="ECO:0007669"/>
    <property type="project" value="UniProtKB-KW"/>
</dbReference>
<dbReference type="SUPFAM" id="SSF54862">
    <property type="entry name" value="4Fe-4S ferredoxins"/>
    <property type="match status" value="1"/>
</dbReference>
<dbReference type="InterPro" id="IPR047964">
    <property type="entry name" value="EFR1-like"/>
</dbReference>
<evidence type="ECO:0000259" key="8">
    <source>
        <dbReference type="PROSITE" id="PS50902"/>
    </source>
</evidence>
<evidence type="ECO:0000256" key="1">
    <source>
        <dbReference type="ARBA" id="ARBA00001966"/>
    </source>
</evidence>
<dbReference type="PROSITE" id="PS50902">
    <property type="entry name" value="FLAVODOXIN_LIKE"/>
    <property type="match status" value="1"/>
</dbReference>
<feature type="domain" description="4Fe-4S ferredoxin-type" evidence="9">
    <location>
        <begin position="188"/>
        <end position="216"/>
    </location>
</feature>
<organism evidence="10 11">
    <name type="scientific">Variimorphobacter saccharofermentans</name>
    <dbReference type="NCBI Taxonomy" id="2755051"/>
    <lineage>
        <taxon>Bacteria</taxon>
        <taxon>Bacillati</taxon>
        <taxon>Bacillota</taxon>
        <taxon>Clostridia</taxon>
        <taxon>Lachnospirales</taxon>
        <taxon>Lachnospiraceae</taxon>
        <taxon>Variimorphobacter</taxon>
    </lineage>
</organism>
<dbReference type="EMBL" id="JACEGA010000001">
    <property type="protein sequence ID" value="MBB2182437.1"/>
    <property type="molecule type" value="Genomic_DNA"/>
</dbReference>
<keyword evidence="5" id="KW-0479">Metal-binding</keyword>
<dbReference type="GO" id="GO:0016651">
    <property type="term" value="F:oxidoreductase activity, acting on NAD(P)H"/>
    <property type="evidence" value="ECO:0007669"/>
    <property type="project" value="UniProtKB-ARBA"/>
</dbReference>
<reference evidence="10 11" key="1">
    <citation type="submission" date="2020-07" db="EMBL/GenBank/DDBJ databases">
        <title>Characterization and genome sequencing of isolate MD1, a novel member within the family Lachnospiraceae.</title>
        <authorList>
            <person name="Rettenmaier R."/>
            <person name="Di Bello L."/>
            <person name="Zinser C."/>
            <person name="Scheitz K."/>
            <person name="Liebl W."/>
            <person name="Zverlov V."/>
        </authorList>
    </citation>
    <scope>NUCLEOTIDE SEQUENCE [LARGE SCALE GENOMIC DNA]</scope>
    <source>
        <strain evidence="10 11">MD1</strain>
    </source>
</reference>
<dbReference type="PROSITE" id="PS51379">
    <property type="entry name" value="4FE4S_FER_2"/>
    <property type="match status" value="1"/>
</dbReference>
<dbReference type="InterPro" id="IPR008254">
    <property type="entry name" value="Flavodoxin/NO_synth"/>
</dbReference>
<name>A0A839JYZ8_9FIRM</name>
<dbReference type="Proteomes" id="UP000574276">
    <property type="component" value="Unassembled WGS sequence"/>
</dbReference>
<dbReference type="PANTHER" id="PTHR24960:SF79">
    <property type="entry name" value="PHOTOSYSTEM I IRON-SULFUR CENTER"/>
    <property type="match status" value="1"/>
</dbReference>
<dbReference type="RefSeq" id="WP_228352159.1">
    <property type="nucleotide sequence ID" value="NZ_JACEGA010000001.1"/>
</dbReference>
<keyword evidence="7" id="KW-0411">Iron-sulfur</keyword>
<dbReference type="Gene3D" id="3.40.50.360">
    <property type="match status" value="1"/>
</dbReference>
<protein>
    <recommendedName>
        <fullName evidence="3">Ferredoxin</fullName>
    </recommendedName>
</protein>
<feature type="domain" description="Flavodoxin-like" evidence="8">
    <location>
        <begin position="3"/>
        <end position="136"/>
    </location>
</feature>